<accession>A0A133ZHQ7</accession>
<dbReference type="AlphaFoldDB" id="A0A133ZHQ7"/>
<name>A0A133ZHQ7_9FIRM</name>
<evidence type="ECO:0000313" key="1">
    <source>
        <dbReference type="EMBL" id="KXB54977.1"/>
    </source>
</evidence>
<dbReference type="Proteomes" id="UP000070394">
    <property type="component" value="Unassembled WGS sequence"/>
</dbReference>
<keyword evidence="2" id="KW-1185">Reference proteome</keyword>
<protein>
    <recommendedName>
        <fullName evidence="3">Tetratricopeptide repeat protein</fullName>
    </recommendedName>
</protein>
<sequence length="44" mass="4913">MLLTGCANIASMRASVQLKSAKKYLLSEDYEKAIVRLNKAIKIE</sequence>
<proteinExistence type="predicted"/>
<dbReference type="EMBL" id="LSDA01000123">
    <property type="protein sequence ID" value="KXB54977.1"/>
    <property type="molecule type" value="Genomic_DNA"/>
</dbReference>
<reference evidence="2" key="1">
    <citation type="submission" date="2016-01" db="EMBL/GenBank/DDBJ databases">
        <authorList>
            <person name="Mitreva M."/>
            <person name="Pepin K.H."/>
            <person name="Mihindukulasuriya K.A."/>
            <person name="Fulton R."/>
            <person name="Fronick C."/>
            <person name="O'Laughlin M."/>
            <person name="Miner T."/>
            <person name="Herter B."/>
            <person name="Rosa B.A."/>
            <person name="Cordes M."/>
            <person name="Tomlinson C."/>
            <person name="Wollam A."/>
            <person name="Palsikar V.B."/>
            <person name="Mardis E.R."/>
            <person name="Wilson R.K."/>
        </authorList>
    </citation>
    <scope>NUCLEOTIDE SEQUENCE [LARGE SCALE GENOMIC DNA]</scope>
    <source>
        <strain evidence="2">DNF00896</strain>
    </source>
</reference>
<dbReference type="STRING" id="467210.HMPREF1866_02223"/>
<dbReference type="PATRIC" id="fig|467210.3.peg.2201"/>
<gene>
    <name evidence="1" type="ORF">HMPREF1866_02223</name>
</gene>
<comment type="caution">
    <text evidence="1">The sequence shown here is derived from an EMBL/GenBank/DDBJ whole genome shotgun (WGS) entry which is preliminary data.</text>
</comment>
<feature type="non-terminal residue" evidence="1">
    <location>
        <position position="44"/>
    </location>
</feature>
<evidence type="ECO:0008006" key="3">
    <source>
        <dbReference type="Google" id="ProtNLM"/>
    </source>
</evidence>
<evidence type="ECO:0000313" key="2">
    <source>
        <dbReference type="Proteomes" id="UP000070394"/>
    </source>
</evidence>
<organism evidence="1 2">
    <name type="scientific">Lachnoanaerobaculum saburreum</name>
    <dbReference type="NCBI Taxonomy" id="467210"/>
    <lineage>
        <taxon>Bacteria</taxon>
        <taxon>Bacillati</taxon>
        <taxon>Bacillota</taxon>
        <taxon>Clostridia</taxon>
        <taxon>Lachnospirales</taxon>
        <taxon>Lachnospiraceae</taxon>
        <taxon>Lachnoanaerobaculum</taxon>
    </lineage>
</organism>